<dbReference type="EMBL" id="GG662778">
    <property type="protein sequence ID" value="EWS75551.1"/>
    <property type="molecule type" value="Genomic_DNA"/>
</dbReference>
<organism evidence="1 2">
    <name type="scientific">Tetrahymena thermophila (strain SB210)</name>
    <dbReference type="NCBI Taxonomy" id="312017"/>
    <lineage>
        <taxon>Eukaryota</taxon>
        <taxon>Sar</taxon>
        <taxon>Alveolata</taxon>
        <taxon>Ciliophora</taxon>
        <taxon>Intramacronucleata</taxon>
        <taxon>Oligohymenophorea</taxon>
        <taxon>Hymenostomatida</taxon>
        <taxon>Tetrahymenina</taxon>
        <taxon>Tetrahymenidae</taxon>
        <taxon>Tetrahymena</taxon>
    </lineage>
</organism>
<dbReference type="InParanoid" id="W7XJI4"/>
<sequence>MKHIKRFKSQACLLYYLDTQRKPQLSQDYRFKVELLESKYNNQLNINCNHQYLEVMKVYQIELQSYQGIISILHLQMMLLPKTNSMKERYNICSLIQSWILKQQNYQLGILHNQQRQNKIRQGICNFHYLISQVQSNSGSTKRRLRIAQKEQGKCQLFSFNLNFCML</sequence>
<name>W7XJI4_TETTS</name>
<proteinExistence type="predicted"/>
<dbReference type="AlphaFoldDB" id="W7XJI4"/>
<dbReference type="KEGG" id="tet:TTHERM_000835369"/>
<dbReference type="GeneID" id="24440858"/>
<keyword evidence="2" id="KW-1185">Reference proteome</keyword>
<dbReference type="RefSeq" id="XP_012651917.1">
    <property type="nucleotide sequence ID" value="XM_012796463.1"/>
</dbReference>
<evidence type="ECO:0000313" key="1">
    <source>
        <dbReference type="EMBL" id="EWS75551.1"/>
    </source>
</evidence>
<dbReference type="Proteomes" id="UP000009168">
    <property type="component" value="Unassembled WGS sequence"/>
</dbReference>
<accession>W7XJI4</accession>
<gene>
    <name evidence="1" type="ORF">TTHERM_000835369</name>
</gene>
<protein>
    <submittedName>
        <fullName evidence="1">Uncharacterized protein</fullName>
    </submittedName>
</protein>
<reference evidence="2" key="1">
    <citation type="journal article" date="2006" name="PLoS Biol.">
        <title>Macronuclear genome sequence of the ciliate Tetrahymena thermophila, a model eukaryote.</title>
        <authorList>
            <person name="Eisen J.A."/>
            <person name="Coyne R.S."/>
            <person name="Wu M."/>
            <person name="Wu D."/>
            <person name="Thiagarajan M."/>
            <person name="Wortman J.R."/>
            <person name="Badger J.H."/>
            <person name="Ren Q."/>
            <person name="Amedeo P."/>
            <person name="Jones K.M."/>
            <person name="Tallon L.J."/>
            <person name="Delcher A.L."/>
            <person name="Salzberg S.L."/>
            <person name="Silva J.C."/>
            <person name="Haas B.J."/>
            <person name="Majoros W.H."/>
            <person name="Farzad M."/>
            <person name="Carlton J.M."/>
            <person name="Smith R.K. Jr."/>
            <person name="Garg J."/>
            <person name="Pearlman R.E."/>
            <person name="Karrer K.M."/>
            <person name="Sun L."/>
            <person name="Manning G."/>
            <person name="Elde N.C."/>
            <person name="Turkewitz A.P."/>
            <person name="Asai D.J."/>
            <person name="Wilkes D.E."/>
            <person name="Wang Y."/>
            <person name="Cai H."/>
            <person name="Collins K."/>
            <person name="Stewart B.A."/>
            <person name="Lee S.R."/>
            <person name="Wilamowska K."/>
            <person name="Weinberg Z."/>
            <person name="Ruzzo W.L."/>
            <person name="Wloga D."/>
            <person name="Gaertig J."/>
            <person name="Frankel J."/>
            <person name="Tsao C.-C."/>
            <person name="Gorovsky M.A."/>
            <person name="Keeling P.J."/>
            <person name="Waller R.F."/>
            <person name="Patron N.J."/>
            <person name="Cherry J.M."/>
            <person name="Stover N.A."/>
            <person name="Krieger C.J."/>
            <person name="del Toro C."/>
            <person name="Ryder H.F."/>
            <person name="Williamson S.C."/>
            <person name="Barbeau R.A."/>
            <person name="Hamilton E.P."/>
            <person name="Orias E."/>
        </authorList>
    </citation>
    <scope>NUCLEOTIDE SEQUENCE [LARGE SCALE GENOMIC DNA]</scope>
    <source>
        <strain evidence="2">SB210</strain>
    </source>
</reference>
<evidence type="ECO:0000313" key="2">
    <source>
        <dbReference type="Proteomes" id="UP000009168"/>
    </source>
</evidence>